<dbReference type="InterPro" id="IPR050513">
    <property type="entry name" value="RavA_ATPases"/>
</dbReference>
<dbReference type="PANTHER" id="PTHR32204">
    <property type="entry name" value="ATPASE RAVA"/>
    <property type="match status" value="1"/>
</dbReference>
<feature type="domain" description="ATPase RavA-like AAA lid" evidence="1">
    <location>
        <begin position="90"/>
        <end position="165"/>
    </location>
</feature>
<dbReference type="AlphaFoldDB" id="J9GQG4"/>
<dbReference type="Gene3D" id="3.40.50.300">
    <property type="entry name" value="P-loop containing nucleotide triphosphate hydrolases"/>
    <property type="match status" value="1"/>
</dbReference>
<proteinExistence type="predicted"/>
<evidence type="ECO:0000259" key="1">
    <source>
        <dbReference type="Pfam" id="PF17868"/>
    </source>
</evidence>
<evidence type="ECO:0000313" key="2">
    <source>
        <dbReference type="EMBL" id="EJX10552.1"/>
    </source>
</evidence>
<dbReference type="InterPro" id="IPR041538">
    <property type="entry name" value="RavA-like_AAA_lid"/>
</dbReference>
<dbReference type="EMBL" id="AMCI01000161">
    <property type="protein sequence ID" value="EJX10552.1"/>
    <property type="molecule type" value="Genomic_DNA"/>
</dbReference>
<sequence>MPLKLLVASSNELPAKGEGLEALWDRFLIRVVSHCIEKEETFRQMLTDDHRTLTANEETYALDPELTITEEEYTYWQTEARKVVLSEGLLQAITTMRKQLEHVELEGSDLPRRVYISDRRWKHIAQLIRTAAYLQERKQAGETDLFPMYHCLWNEPEEIKAVRRITLRCVFQPIERQLEKISLAVKADLRACRAQEALAKALRDNDHRDDDLEIVDRFFYQIDNHGTGHTCIFITDFKRLPQRTATLRGNSTLPGILYTDPQQPRRRIIRLFTPELNALLKQQETEQVTLCRDDEHIYINGVKFRMHRQGTTRLNPAEGSLGALFDTSAVEQTPHPFSSNHYEEDIETACTQLETTQHELEDNLFVSQADLNLIRTYVQTLSKQIALTRADLRKLLYNEA</sequence>
<name>J9GQG4_9ZZZZ</name>
<reference evidence="2" key="1">
    <citation type="journal article" date="2012" name="PLoS ONE">
        <title>Gene sets for utilization of primary and secondary nutrition supplies in the distal gut of endangered iberian lynx.</title>
        <authorList>
            <person name="Alcaide M."/>
            <person name="Messina E."/>
            <person name="Richter M."/>
            <person name="Bargiela R."/>
            <person name="Peplies J."/>
            <person name="Huws S.A."/>
            <person name="Newbold C.J."/>
            <person name="Golyshin P.N."/>
            <person name="Simon M.A."/>
            <person name="Lopez G."/>
            <person name="Yakimov M.M."/>
            <person name="Ferrer M."/>
        </authorList>
    </citation>
    <scope>NUCLEOTIDE SEQUENCE</scope>
</reference>
<dbReference type="InterPro" id="IPR027417">
    <property type="entry name" value="P-loop_NTPase"/>
</dbReference>
<comment type="caution">
    <text evidence="2">The sequence shown here is derived from an EMBL/GenBank/DDBJ whole genome shotgun (WGS) entry which is preliminary data.</text>
</comment>
<gene>
    <name evidence="2" type="ORF">EVA_01012</name>
</gene>
<protein>
    <recommendedName>
        <fullName evidence="1">ATPase RavA-like AAA lid domain-containing protein</fullName>
    </recommendedName>
</protein>
<organism evidence="2">
    <name type="scientific">gut metagenome</name>
    <dbReference type="NCBI Taxonomy" id="749906"/>
    <lineage>
        <taxon>unclassified sequences</taxon>
        <taxon>metagenomes</taxon>
        <taxon>organismal metagenomes</taxon>
    </lineage>
</organism>
<accession>J9GQG4</accession>
<dbReference type="Pfam" id="PF17868">
    <property type="entry name" value="AAA_lid_8"/>
    <property type="match status" value="1"/>
</dbReference>
<dbReference type="PANTHER" id="PTHR32204:SF0">
    <property type="entry name" value="ATPASE RAVA"/>
    <property type="match status" value="1"/>
</dbReference>